<dbReference type="InterPro" id="IPR001296">
    <property type="entry name" value="Glyco_trans_1"/>
</dbReference>
<dbReference type="EC" id="2.4.1.110" evidence="4"/>
<sequence length="372" mass="42698">MRILLLSAYDAQSHVYWRKGLVEHLPDYDWTVLSLPGRYFSWRMRGNSLSWAFGEREVLTRPYDLVIATSMTDLSALRGFIPSLAQTPALVYFHENQFAYPVSGKEFKSVEPCILNLYTALAADQCLFNSKYNRRTFLEGAEVLLKKLPDYVPEQITQHLEARASVLPVPLQNDSYLPHQPEEKSFHIVWNHRWEFDKNPQLLLDAITELMKKTNRFRLHVVGQQFRETPPQFALLEKLLEQYPGCKGAWGYMESRHAYQALLQTADVVLSTADHDYQGIAVLEGAAAGAYPVVPDRLAYRELFPAECHYAESDQASALANKLYELIERKRSQKQTLPQIDVGYLSWAQLTDKYRQVIESTAREGGIKSDCD</sequence>
<dbReference type="GO" id="GO:0016438">
    <property type="term" value="F:tRNA-queuosine(34) beta-mannosyltransferase activity"/>
    <property type="evidence" value="ECO:0007669"/>
    <property type="project" value="UniProtKB-EC"/>
</dbReference>
<evidence type="ECO:0000256" key="4">
    <source>
        <dbReference type="ARBA" id="ARBA00044517"/>
    </source>
</evidence>
<evidence type="ECO:0000259" key="7">
    <source>
        <dbReference type="Pfam" id="PF00534"/>
    </source>
</evidence>
<gene>
    <name evidence="9" type="ORF">CSA60_03500</name>
</gene>
<evidence type="ECO:0000313" key="10">
    <source>
        <dbReference type="Proteomes" id="UP000243469"/>
    </source>
</evidence>
<dbReference type="Proteomes" id="UP000243469">
    <property type="component" value="Unassembled WGS sequence"/>
</dbReference>
<evidence type="ECO:0000256" key="5">
    <source>
        <dbReference type="ARBA" id="ARBA00044539"/>
    </source>
</evidence>
<comment type="catalytic activity">
    <reaction evidence="6">
        <text>queuosine(34) in tRNA(Asp) + GDP-alpha-D-mannose = O-4''-alpha-D-mannosylqueuosine(34) in tRNA(Asp) + GDP + H(+)</text>
        <dbReference type="Rhea" id="RHEA:12885"/>
        <dbReference type="Rhea" id="RHEA-COMP:18572"/>
        <dbReference type="Rhea" id="RHEA-COMP:18581"/>
        <dbReference type="ChEBI" id="CHEBI:15378"/>
        <dbReference type="ChEBI" id="CHEBI:57527"/>
        <dbReference type="ChEBI" id="CHEBI:58189"/>
        <dbReference type="ChEBI" id="CHEBI:194431"/>
        <dbReference type="ChEBI" id="CHEBI:194442"/>
        <dbReference type="EC" id="2.4.1.110"/>
    </reaction>
    <physiologicalReaction direction="left-to-right" evidence="6">
        <dbReference type="Rhea" id="RHEA:12886"/>
    </physiologicalReaction>
</comment>
<dbReference type="STRING" id="207954.MED92_12209"/>
<comment type="caution">
    <text evidence="9">The sequence shown here is derived from an EMBL/GenBank/DDBJ whole genome shotgun (WGS) entry which is preliminary data.</text>
</comment>
<proteinExistence type="inferred from homology"/>
<evidence type="ECO:0000259" key="8">
    <source>
        <dbReference type="Pfam" id="PF12038"/>
    </source>
</evidence>
<organism evidence="9 10">
    <name type="scientific">Neptuniibacter caesariensis</name>
    <dbReference type="NCBI Taxonomy" id="207954"/>
    <lineage>
        <taxon>Bacteria</taxon>
        <taxon>Pseudomonadati</taxon>
        <taxon>Pseudomonadota</taxon>
        <taxon>Gammaproteobacteria</taxon>
        <taxon>Oceanospirillales</taxon>
        <taxon>Oceanospirillaceae</taxon>
        <taxon>Neptuniibacter</taxon>
    </lineage>
</organism>
<feature type="domain" description="Glycosyl transferase family 1" evidence="7">
    <location>
        <begin position="182"/>
        <end position="334"/>
    </location>
</feature>
<name>A0A2G6JLF7_NEPCE</name>
<comment type="similarity">
    <text evidence="1">Belongs to the glycosyltransferase group 1 family. Glycosyltransferase 4 subfamily.</text>
</comment>
<dbReference type="PANTHER" id="PTHR13615">
    <property type="entry name" value="GLYCOSYLTRANSFERASE-LIKE 1"/>
    <property type="match status" value="1"/>
</dbReference>
<dbReference type="Pfam" id="PF12038">
    <property type="entry name" value="QTMAN_N"/>
    <property type="match status" value="1"/>
</dbReference>
<dbReference type="Gene3D" id="3.40.50.2000">
    <property type="entry name" value="Glycogen Phosphorylase B"/>
    <property type="match status" value="1"/>
</dbReference>
<evidence type="ECO:0000256" key="2">
    <source>
        <dbReference type="ARBA" id="ARBA00022676"/>
    </source>
</evidence>
<evidence type="ECO:0000313" key="9">
    <source>
        <dbReference type="EMBL" id="PIE24281.1"/>
    </source>
</evidence>
<keyword evidence="2" id="KW-0328">Glycosyltransferase</keyword>
<feature type="domain" description="tRNA-queuosine alpha-mannosyltransferase N-terminal" evidence="8">
    <location>
        <begin position="2"/>
        <end position="171"/>
    </location>
</feature>
<dbReference type="PANTHER" id="PTHR13615:SF3">
    <property type="entry name" value="GLYCOSYLTRANSFERASE-LIKE DOMAIN-CONTAINING PROTEIN 1"/>
    <property type="match status" value="1"/>
</dbReference>
<dbReference type="InterPro" id="IPR022701">
    <property type="entry name" value="QTMAN_N"/>
</dbReference>
<accession>A0A2G6JLF7</accession>
<dbReference type="SUPFAM" id="SSF53756">
    <property type="entry name" value="UDP-Glycosyltransferase/glycogen phosphorylase"/>
    <property type="match status" value="1"/>
</dbReference>
<dbReference type="Pfam" id="PF00534">
    <property type="entry name" value="Glycos_transf_1"/>
    <property type="match status" value="1"/>
</dbReference>
<evidence type="ECO:0000256" key="1">
    <source>
        <dbReference type="ARBA" id="ARBA00009481"/>
    </source>
</evidence>
<reference evidence="9 10" key="1">
    <citation type="submission" date="2017-10" db="EMBL/GenBank/DDBJ databases">
        <title>Novel microbial diversity and functional potential in the marine mammal oral microbiome.</title>
        <authorList>
            <person name="Dudek N.K."/>
            <person name="Sun C.L."/>
            <person name="Burstein D."/>
            <person name="Kantor R.S."/>
            <person name="Aliaga Goltsman D.S."/>
            <person name="Bik E.M."/>
            <person name="Thomas B.C."/>
            <person name="Banfield J.F."/>
            <person name="Relman D.A."/>
        </authorList>
    </citation>
    <scope>NUCLEOTIDE SEQUENCE [LARGE SCALE GENOMIC DNA]</scope>
    <source>
        <strain evidence="9">DOLJORAL78_47_21</strain>
    </source>
</reference>
<dbReference type="InterPro" id="IPR051862">
    <property type="entry name" value="GT-like_domain_containing_1"/>
</dbReference>
<evidence type="ECO:0000256" key="6">
    <source>
        <dbReference type="ARBA" id="ARBA00048439"/>
    </source>
</evidence>
<keyword evidence="3 9" id="KW-0808">Transferase</keyword>
<protein>
    <recommendedName>
        <fullName evidence="5">tRNA-queuosine alpha-mannosyltransferase</fullName>
        <ecNumber evidence="4">2.4.1.110</ecNumber>
    </recommendedName>
</protein>
<dbReference type="AlphaFoldDB" id="A0A2G6JLF7"/>
<dbReference type="EMBL" id="PDSH01000017">
    <property type="protein sequence ID" value="PIE24281.1"/>
    <property type="molecule type" value="Genomic_DNA"/>
</dbReference>
<evidence type="ECO:0000256" key="3">
    <source>
        <dbReference type="ARBA" id="ARBA00022679"/>
    </source>
</evidence>